<comment type="caution">
    <text evidence="2">The sequence shown here is derived from an EMBL/GenBank/DDBJ whole genome shotgun (WGS) entry which is preliminary data.</text>
</comment>
<feature type="transmembrane region" description="Helical" evidence="1">
    <location>
        <begin position="21"/>
        <end position="45"/>
    </location>
</feature>
<dbReference type="AlphaFoldDB" id="A0A0G1ICB6"/>
<protein>
    <submittedName>
        <fullName evidence="2">Uncharacterized protein</fullName>
    </submittedName>
</protein>
<dbReference type="EMBL" id="LCIN01000009">
    <property type="protein sequence ID" value="KKT57021.1"/>
    <property type="molecule type" value="Genomic_DNA"/>
</dbReference>
<keyword evidence="1" id="KW-1133">Transmembrane helix</keyword>
<proteinExistence type="predicted"/>
<gene>
    <name evidence="2" type="ORF">UW49_C0009G0042</name>
</gene>
<sequence>MLQQETPPDQAQKPKKWLSPLGGLIYGGIILFALLVLYKFCSWILKDFLDATEWLRFLINRFLLTALTSVPRLQEFASSIVSLILILPFVWLLGHVEVSAILKKIHFWWIEKKTGLKFLCCVTMKNSDSFPGKYAIGCVTRIYRHKEKTCCAVCFPNLGGFITLIDVPIEDVVYNDRSPAEVILAGFTGGALISGVRIEIYNYEEIGSRPLPQ</sequence>
<keyword evidence="1" id="KW-0812">Transmembrane</keyword>
<evidence type="ECO:0000313" key="3">
    <source>
        <dbReference type="Proteomes" id="UP000033977"/>
    </source>
</evidence>
<keyword evidence="1" id="KW-0472">Membrane</keyword>
<evidence type="ECO:0000313" key="2">
    <source>
        <dbReference type="EMBL" id="KKT57021.1"/>
    </source>
</evidence>
<dbReference type="Proteomes" id="UP000033977">
    <property type="component" value="Unassembled WGS sequence"/>
</dbReference>
<reference evidence="2 3" key="1">
    <citation type="journal article" date="2015" name="Nature">
        <title>rRNA introns, odd ribosomes, and small enigmatic genomes across a large radiation of phyla.</title>
        <authorList>
            <person name="Brown C.T."/>
            <person name="Hug L.A."/>
            <person name="Thomas B.C."/>
            <person name="Sharon I."/>
            <person name="Castelle C.J."/>
            <person name="Singh A."/>
            <person name="Wilkins M.J."/>
            <person name="Williams K.H."/>
            <person name="Banfield J.F."/>
        </authorList>
    </citation>
    <scope>NUCLEOTIDE SEQUENCE [LARGE SCALE GENOMIC DNA]</scope>
</reference>
<accession>A0A0G1ICB6</accession>
<evidence type="ECO:0000256" key="1">
    <source>
        <dbReference type="SAM" id="Phobius"/>
    </source>
</evidence>
<name>A0A0G1ICB6_9BACT</name>
<feature type="transmembrane region" description="Helical" evidence="1">
    <location>
        <begin position="76"/>
        <end position="94"/>
    </location>
</feature>
<organism evidence="2 3">
    <name type="scientific">Candidatus Giovannonibacteria bacterium GW2011_GWB1_44_23</name>
    <dbReference type="NCBI Taxonomy" id="1618652"/>
    <lineage>
        <taxon>Bacteria</taxon>
        <taxon>Candidatus Giovannoniibacteriota</taxon>
    </lineage>
</organism>